<proteinExistence type="predicted"/>
<dbReference type="EMBL" id="QUMO01000003">
    <property type="protein sequence ID" value="REF86082.1"/>
    <property type="molecule type" value="Genomic_DNA"/>
</dbReference>
<reference evidence="1 2" key="1">
    <citation type="submission" date="2018-08" db="EMBL/GenBank/DDBJ databases">
        <title>Genomic Encyclopedia of Type Strains, Phase IV (KMG-IV): sequencing the most valuable type-strain genomes for metagenomic binning, comparative biology and taxonomic classification.</title>
        <authorList>
            <person name="Goeker M."/>
        </authorList>
    </citation>
    <scope>NUCLEOTIDE SEQUENCE [LARGE SCALE GENOMIC DNA]</scope>
    <source>
        <strain evidence="1 2">BW863</strain>
    </source>
</reference>
<dbReference type="AlphaFoldDB" id="A0A3D9YYX7"/>
<name>A0A3D9YYX7_9HYPH</name>
<organism evidence="1 2">
    <name type="scientific">Methylovirgula ligni</name>
    <dbReference type="NCBI Taxonomy" id="569860"/>
    <lineage>
        <taxon>Bacteria</taxon>
        <taxon>Pseudomonadati</taxon>
        <taxon>Pseudomonadota</taxon>
        <taxon>Alphaproteobacteria</taxon>
        <taxon>Hyphomicrobiales</taxon>
        <taxon>Beijerinckiaceae</taxon>
        <taxon>Methylovirgula</taxon>
    </lineage>
</organism>
<keyword evidence="2" id="KW-1185">Reference proteome</keyword>
<protein>
    <submittedName>
        <fullName evidence="1">Uncharacterized protein</fullName>
    </submittedName>
</protein>
<dbReference type="Proteomes" id="UP000256900">
    <property type="component" value="Unassembled WGS sequence"/>
</dbReference>
<gene>
    <name evidence="1" type="ORF">DES32_2127</name>
</gene>
<comment type="caution">
    <text evidence="1">The sequence shown here is derived from an EMBL/GenBank/DDBJ whole genome shotgun (WGS) entry which is preliminary data.</text>
</comment>
<evidence type="ECO:0000313" key="1">
    <source>
        <dbReference type="EMBL" id="REF86082.1"/>
    </source>
</evidence>
<accession>A0A3D9YYX7</accession>
<dbReference type="OrthoDB" id="8019418at2"/>
<evidence type="ECO:0000313" key="2">
    <source>
        <dbReference type="Proteomes" id="UP000256900"/>
    </source>
</evidence>
<dbReference type="RefSeq" id="WP_115836663.1">
    <property type="nucleotide sequence ID" value="NZ_CP025086.1"/>
</dbReference>
<sequence>MSGKAKREWEPTDTQVRELLRASGNVPIWRRLQERLSQTSLADGALAGTGTAAAIACAGFAIYMSAHPRPAFNGLEHLMIFAQPSYRDDPPVAQADPSGDHRAIDYSATGTIHPNTEPPDAPAQTRFSEPIITAYVLHYVQDGEALIVGKDDAVYRVVLGTEVPGGGRVLAIEERHGQWVVVTTRGLIVAR</sequence>